<organism evidence="1 2">
    <name type="scientific">Marinobacter salsuginis</name>
    <dbReference type="NCBI Taxonomy" id="418719"/>
    <lineage>
        <taxon>Bacteria</taxon>
        <taxon>Pseudomonadati</taxon>
        <taxon>Pseudomonadota</taxon>
        <taxon>Gammaproteobacteria</taxon>
        <taxon>Pseudomonadales</taxon>
        <taxon>Marinobacteraceae</taxon>
        <taxon>Marinobacter</taxon>
    </lineage>
</organism>
<proteinExistence type="predicted"/>
<dbReference type="Proteomes" id="UP000387223">
    <property type="component" value="Unassembled WGS sequence"/>
</dbReference>
<evidence type="ECO:0000313" key="1">
    <source>
        <dbReference type="EMBL" id="GBO88114.1"/>
    </source>
</evidence>
<reference evidence="1 2" key="1">
    <citation type="journal article" date="2019" name="J. Gen. Appl. Microbiol.">
        <title>Aerobic degradation of cis-dichloroethene by the marine bacterium Marinobacter salsuginis strain 5N-3.</title>
        <authorList>
            <person name="Inoue Y."/>
            <person name="Fukunaga Y."/>
            <person name="Katsumata H."/>
            <person name="Ohji S."/>
            <person name="Hosoyama A."/>
            <person name="Mori K."/>
            <person name="Ando K."/>
        </authorList>
    </citation>
    <scope>NUCLEOTIDE SEQUENCE [LARGE SCALE GENOMIC DNA]</scope>
    <source>
        <strain evidence="1 2">NBRC 109114</strain>
    </source>
</reference>
<gene>
    <name evidence="1" type="ORF">MSSD14B_17820</name>
</gene>
<protein>
    <submittedName>
        <fullName evidence="1">Uncharacterized protein</fullName>
    </submittedName>
</protein>
<sequence>MENIERIQLLSSTEVESYMLALVFNTHEQSLHFSLSPVQRATLELFRNTPELAHIENLIVTNYRNCR</sequence>
<dbReference type="AlphaFoldDB" id="A0A5M3PYU4"/>
<comment type="caution">
    <text evidence="1">The sequence shown here is derived from an EMBL/GenBank/DDBJ whole genome shotgun (WGS) entry which is preliminary data.</text>
</comment>
<accession>A0A5M3PYU4</accession>
<evidence type="ECO:0000313" key="2">
    <source>
        <dbReference type="Proteomes" id="UP000387223"/>
    </source>
</evidence>
<dbReference type="EMBL" id="BGZI01000009">
    <property type="protein sequence ID" value="GBO88114.1"/>
    <property type="molecule type" value="Genomic_DNA"/>
</dbReference>
<name>A0A5M3PYU4_9GAMM</name>